<dbReference type="Pfam" id="PF04397">
    <property type="entry name" value="LytTR"/>
    <property type="match status" value="1"/>
</dbReference>
<feature type="transmembrane region" description="Helical" evidence="1">
    <location>
        <begin position="132"/>
        <end position="150"/>
    </location>
</feature>
<organism evidence="3 4">
    <name type="scientific">Brevundimonas aurifodinae</name>
    <dbReference type="NCBI Taxonomy" id="1508312"/>
    <lineage>
        <taxon>Bacteria</taxon>
        <taxon>Pseudomonadati</taxon>
        <taxon>Pseudomonadota</taxon>
        <taxon>Alphaproteobacteria</taxon>
        <taxon>Caulobacterales</taxon>
        <taxon>Caulobacteraceae</taxon>
        <taxon>Brevundimonas</taxon>
    </lineage>
</organism>
<dbReference type="GO" id="GO:0003677">
    <property type="term" value="F:DNA binding"/>
    <property type="evidence" value="ECO:0007669"/>
    <property type="project" value="UniProtKB-KW"/>
</dbReference>
<dbReference type="InterPro" id="IPR012379">
    <property type="entry name" value="LytTR_MHYE"/>
</dbReference>
<gene>
    <name evidence="3" type="ORF">ABN401_04810</name>
</gene>
<feature type="transmembrane region" description="Helical" evidence="1">
    <location>
        <begin position="102"/>
        <end position="120"/>
    </location>
</feature>
<keyword evidence="1" id="KW-0472">Membrane</keyword>
<dbReference type="PROSITE" id="PS50930">
    <property type="entry name" value="HTH_LYTTR"/>
    <property type="match status" value="1"/>
</dbReference>
<evidence type="ECO:0000256" key="1">
    <source>
        <dbReference type="SAM" id="Phobius"/>
    </source>
</evidence>
<name>A0ABV1NL11_9CAUL</name>
<dbReference type="Gene3D" id="2.40.50.1020">
    <property type="entry name" value="LytTr DNA-binding domain"/>
    <property type="match status" value="1"/>
</dbReference>
<comment type="caution">
    <text evidence="3">The sequence shown here is derived from an EMBL/GenBank/DDBJ whole genome shotgun (WGS) entry which is preliminary data.</text>
</comment>
<dbReference type="Proteomes" id="UP001445732">
    <property type="component" value="Unassembled WGS sequence"/>
</dbReference>
<dbReference type="PANTHER" id="PTHR37299:SF1">
    <property type="entry name" value="STAGE 0 SPORULATION PROTEIN A HOMOLOG"/>
    <property type="match status" value="1"/>
</dbReference>
<keyword evidence="4" id="KW-1185">Reference proteome</keyword>
<keyword evidence="1" id="KW-1133">Transmembrane helix</keyword>
<evidence type="ECO:0000259" key="2">
    <source>
        <dbReference type="PROSITE" id="PS50930"/>
    </source>
</evidence>
<reference evidence="3 4" key="1">
    <citation type="submission" date="2024-06" db="EMBL/GenBank/DDBJ databases">
        <title>Brevundimonas sp. C11.</title>
        <authorList>
            <person name="Maltman C."/>
        </authorList>
    </citation>
    <scope>NUCLEOTIDE SEQUENCE [LARGE SCALE GENOMIC DNA]</scope>
    <source>
        <strain evidence="3 4">C11</strain>
    </source>
</reference>
<evidence type="ECO:0000313" key="4">
    <source>
        <dbReference type="Proteomes" id="UP001445732"/>
    </source>
</evidence>
<keyword evidence="1" id="KW-0812">Transmembrane</keyword>
<dbReference type="PANTHER" id="PTHR37299">
    <property type="entry name" value="TRANSCRIPTIONAL REGULATOR-RELATED"/>
    <property type="match status" value="1"/>
</dbReference>
<dbReference type="SMART" id="SM00850">
    <property type="entry name" value="LytTR"/>
    <property type="match status" value="1"/>
</dbReference>
<dbReference type="InterPro" id="IPR046947">
    <property type="entry name" value="LytR-like"/>
</dbReference>
<keyword evidence="3" id="KW-0238">DNA-binding</keyword>
<dbReference type="PIRSF" id="PIRSF031767">
    <property type="entry name" value="MHYE_LytTR"/>
    <property type="match status" value="1"/>
</dbReference>
<sequence length="322" mass="35616">MKTDQEPDRARRMIVGQQRRVVRPPFRDGDMAVVTNGGPVGTDGEPIGLRARLRRADRRDLGLGWGVVAAITVAVMVVNALTELNDNPSVRPWEPWVWESSSALMVVVLLWLPWLTTNAAPPTDAWNRGLRLAIRFGVLHLAGAGLYSLLHVTGFVGLRGWAYDLMGARPYEFGSVASGFLYELRKDLLSYAAFVAVFWICGRLRKRAEGPLRPVSFDIRDGARVIRAPVEDILAVSSAGNYVEVWLADGRRPLMRATLAAIEGELAPFGFVRAHRSWLVNTRRVTGLAPDGSGDWTVELGRVSAPVSRRYPEALDRLKTPL</sequence>
<dbReference type="RefSeq" id="WP_349683695.1">
    <property type="nucleotide sequence ID" value="NZ_JBEGDD010000003.1"/>
</dbReference>
<protein>
    <submittedName>
        <fullName evidence="3">LytTR family DNA-binding domain-containing protein</fullName>
    </submittedName>
</protein>
<accession>A0ABV1NL11</accession>
<dbReference type="InterPro" id="IPR007492">
    <property type="entry name" value="LytTR_DNA-bd_dom"/>
</dbReference>
<evidence type="ECO:0000313" key="3">
    <source>
        <dbReference type="EMBL" id="MEQ7154528.1"/>
    </source>
</evidence>
<proteinExistence type="predicted"/>
<dbReference type="EMBL" id="JBEGDD010000003">
    <property type="protein sequence ID" value="MEQ7154528.1"/>
    <property type="molecule type" value="Genomic_DNA"/>
</dbReference>
<feature type="domain" description="HTH LytTR-type" evidence="2">
    <location>
        <begin position="217"/>
        <end position="311"/>
    </location>
</feature>
<feature type="transmembrane region" description="Helical" evidence="1">
    <location>
        <begin position="62"/>
        <end position="82"/>
    </location>
</feature>